<organism evidence="1 2">
    <name type="scientific">Xylaria curta</name>
    <dbReference type="NCBI Taxonomy" id="42375"/>
    <lineage>
        <taxon>Eukaryota</taxon>
        <taxon>Fungi</taxon>
        <taxon>Dikarya</taxon>
        <taxon>Ascomycota</taxon>
        <taxon>Pezizomycotina</taxon>
        <taxon>Sordariomycetes</taxon>
        <taxon>Xylariomycetidae</taxon>
        <taxon>Xylariales</taxon>
        <taxon>Xylariaceae</taxon>
        <taxon>Xylaria</taxon>
    </lineage>
</organism>
<keyword evidence="2" id="KW-1185">Reference proteome</keyword>
<accession>A0ACC1P5G6</accession>
<proteinExistence type="predicted"/>
<evidence type="ECO:0000313" key="1">
    <source>
        <dbReference type="EMBL" id="KAJ2985968.1"/>
    </source>
</evidence>
<protein>
    <submittedName>
        <fullName evidence="1">Uncharacterized protein</fullName>
    </submittedName>
</protein>
<evidence type="ECO:0000313" key="2">
    <source>
        <dbReference type="Proteomes" id="UP001143856"/>
    </source>
</evidence>
<reference evidence="1" key="1">
    <citation type="submission" date="2022-10" db="EMBL/GenBank/DDBJ databases">
        <title>Genome Sequence of Xylaria curta.</title>
        <authorList>
            <person name="Buettner E."/>
        </authorList>
    </citation>
    <scope>NUCLEOTIDE SEQUENCE</scope>
    <source>
        <strain evidence="1">Babe10</strain>
    </source>
</reference>
<name>A0ACC1P5G6_9PEZI</name>
<dbReference type="EMBL" id="JAPDGR010001019">
    <property type="protein sequence ID" value="KAJ2985968.1"/>
    <property type="molecule type" value="Genomic_DNA"/>
</dbReference>
<comment type="caution">
    <text evidence="1">The sequence shown here is derived from an EMBL/GenBank/DDBJ whole genome shotgun (WGS) entry which is preliminary data.</text>
</comment>
<gene>
    <name evidence="1" type="ORF">NUW58_g5257</name>
</gene>
<sequence>MEIGVAVGIEESNQLLGDGIHGTALSPFTDINREWELDRLKPSIYNASIFYMKPDPQYETEKPYFFNIPVESSWLPKVKQTNVCYTRRTVAITDIRGHQDYFMLDRHGFQIGIFRTGLPYDDFASTDTIVSRYYEEVKHFLKQNTGAVDVLPFDFQVRRKDPTLPLGSRGAPGKAQPFAAVHGDQTTNAAFRRLKHFHPEFAQKYTNNRFQIVNVWKPLKGPVHDSPLALCDYRTVKDEDRVPTDIIFPDYLGETYNFWPNPHHRFYFIDRQLTEEAWMVKCFDSESARSPEIAQFAPHVSFPYGRLEDDMPKRESIEGSVNLKILRFEITAVYKHPEAIVDVVLIHGLNGHPKNTWTTKDGIFWPTDFLPPALRNKHTNVLVYGYNANVYSRNNDHQASNNSISQHAETLVTTLAAYRRGDGSLRNPIIWIAHSLGGILLKCALLYSNDVHASHHGNLRSIYVSTYGIIFLGTPHTGSGLTTWGRALQAMADVVMPRKLFVSEPVLLKTLKRDSEQLREINSRFLNISERFKIHMVHENHKTRTWITQVLVVDATSASPQLPGVTYYGIEATHSGMCKFESTNAPGFHTISTAIRDWVTEAPRVIEVRWRTEERDRWSKVQGEIDERRMSVTPHHTSGPEMQTAVYQAASLVNRRLSYDPKKDSLLEGLILDQKLEENVPNSDRTPINVQALSNIPSNINPRGLEPCQQHKHHEGLTQSLQTIDAGINAFTTRHQYTMLPEKIFGIPYPRNRWFTGREAILSDVRVLLVPQSRPTEERTSTSTQCSAAICVVHGLPGIGKTNLAIEFGYQQKHVFSHIFWISSDSEEKFDDGFLKIARSLKLVSDTSMEDKEAIVNAALMWLKTADPKFRWLLILDNVDNAQLMNPLWSDLHHGSVLITSRDPIPEVTAVTQHSRNFRLLHLLPDEGAKLIKGRLGAKIREGIDDSSAADLAKRFEYYPLYMDQMTSFIESSTLTLAEFYEQLESESSDNELQDFHLDTLWYRSSVAKAIESHMAKLSSFDFEARNILSVIAFFDPDSIPEGLLLSADGQVASLSSTVRRQKVLSALNRPSFIYFDSGDLARERRIRLHRLVRDAALRSELSPQKAFDTAVVLLRNSFPLHGMSRDHMVEDWAKCETFQPHVLSLHQHYLDFRDRGVVTPTFKFIELIYSCAWYLCERGRFTLSKTLISSIYDDYIRLRDMASVAPAEFLADILTVQLFYHNETEHEVSLVELATQAMEIREEAVKNGNMDDDHPNRANGPMNVGVVLALKSPERAIEMHTMALEIRLKSEKYKAEQIHGLALNYLNVGRCWWVVGELEKAALCFEESLHLWKKRESEIGTKFSLTALALLALGIVRADQNDFETAMQLMSESLELHIRTIGQCHRKTLMCYYRLGRLCHRIGENDRAEQLLSICLDAYSLPGSPPKAELARTKFQLAKVMKEKGASEEKYLKLDYESRLMLSEVLKNKGVVDIQSSEFVDVDFDDEVDYYLR</sequence>
<dbReference type="Proteomes" id="UP001143856">
    <property type="component" value="Unassembled WGS sequence"/>
</dbReference>